<evidence type="ECO:0000259" key="6">
    <source>
        <dbReference type="Pfam" id="PF02915"/>
    </source>
</evidence>
<dbReference type="AlphaFoldDB" id="A0A0Q0RZK6"/>
<dbReference type="Pfam" id="PF02915">
    <property type="entry name" value="Rubrerythrin"/>
    <property type="match status" value="1"/>
</dbReference>
<evidence type="ECO:0000256" key="2">
    <source>
        <dbReference type="ARBA" id="ARBA00022692"/>
    </source>
</evidence>
<comment type="subcellular location">
    <subcellularLocation>
        <location evidence="1">Endomembrane system</location>
        <topology evidence="1">Multi-pass membrane protein</topology>
    </subcellularLocation>
</comment>
<keyword evidence="8" id="KW-1185">Reference proteome</keyword>
<comment type="caution">
    <text evidence="7">The sequence shown here is derived from an EMBL/GenBank/DDBJ whole genome shotgun (WGS) entry which is preliminary data.</text>
</comment>
<dbReference type="GeneID" id="84222112"/>
<dbReference type="Pfam" id="PF01988">
    <property type="entry name" value="VIT1"/>
    <property type="match status" value="2"/>
</dbReference>
<feature type="domain" description="Rubrerythrin diiron-binding" evidence="6">
    <location>
        <begin position="14"/>
        <end position="137"/>
    </location>
</feature>
<dbReference type="RefSeq" id="WP_048102112.1">
    <property type="nucleotide sequence ID" value="NZ_LKBH01000065.1"/>
</dbReference>
<dbReference type="InParanoid" id="A0A0Q0RZK6"/>
<dbReference type="GO" id="GO:0005384">
    <property type="term" value="F:manganese ion transmembrane transporter activity"/>
    <property type="evidence" value="ECO:0007669"/>
    <property type="project" value="InterPro"/>
</dbReference>
<dbReference type="GO" id="GO:0046872">
    <property type="term" value="F:metal ion binding"/>
    <property type="evidence" value="ECO:0007669"/>
    <property type="project" value="InterPro"/>
</dbReference>
<dbReference type="GO" id="GO:0030026">
    <property type="term" value="P:intracellular manganese ion homeostasis"/>
    <property type="evidence" value="ECO:0007669"/>
    <property type="project" value="InterPro"/>
</dbReference>
<evidence type="ECO:0000313" key="8">
    <source>
        <dbReference type="Proteomes" id="UP000050301"/>
    </source>
</evidence>
<organism evidence="7 8">
    <name type="scientific">Acidiplasma cupricumulans</name>
    <dbReference type="NCBI Taxonomy" id="312540"/>
    <lineage>
        <taxon>Archaea</taxon>
        <taxon>Methanobacteriati</taxon>
        <taxon>Thermoplasmatota</taxon>
        <taxon>Thermoplasmata</taxon>
        <taxon>Thermoplasmatales</taxon>
        <taxon>Ferroplasmaceae</taxon>
        <taxon>Acidiplasma</taxon>
    </lineage>
</organism>
<keyword evidence="2 5" id="KW-0812">Transmembrane</keyword>
<sequence>MASEDWKYQKRFLRDELTDMVFYTYLHNKIADPEMKKNLEHLAETEKEHANFWGNELKKKPGIDINKITYRKLKYFGLKIVRFIIGRNLIINLLEHGEYASVRKYKEYIDSYKGNEDYKKKVRDLITQEMEHEDIFAGKISIEEKTIQKSRDFLYGMSDGLVEILATLAGLTAIISNNIYIALSGFVVGISGTFSMTLGSYLAQKSESEYKISMLNRKHIFSKSRKIDDLIENYSKEASNSALNTAISYIVGAAIPILPFVFLSKYAAILVSIIAVGLTQGFANAVVALSLNTPILKTAVRASLLALGAAGITFIAGEIFHIIFHISLL</sequence>
<protein>
    <recommendedName>
        <fullName evidence="6">Rubrerythrin diiron-binding domain-containing protein</fullName>
    </recommendedName>
</protein>
<dbReference type="Gene3D" id="1.20.1260.10">
    <property type="match status" value="1"/>
</dbReference>
<feature type="transmembrane region" description="Helical" evidence="5">
    <location>
        <begin position="181"/>
        <end position="203"/>
    </location>
</feature>
<reference evidence="7 8" key="1">
    <citation type="submission" date="2015-09" db="EMBL/GenBank/DDBJ databases">
        <title>Heavy metals and arsenic resistance mechanisms in polyextremophilic archaea of the family Ferroplasmaceae.</title>
        <authorList>
            <person name="Bulaev A.G."/>
            <person name="Kanygina A.V."/>
        </authorList>
    </citation>
    <scope>NUCLEOTIDE SEQUENCE [LARGE SCALE GENOMIC DNA]</scope>
    <source>
        <strain evidence="7 8">BH2</strain>
    </source>
</reference>
<evidence type="ECO:0000256" key="5">
    <source>
        <dbReference type="SAM" id="Phobius"/>
    </source>
</evidence>
<dbReference type="GO" id="GO:0016491">
    <property type="term" value="F:oxidoreductase activity"/>
    <property type="evidence" value="ECO:0007669"/>
    <property type="project" value="InterPro"/>
</dbReference>
<name>A0A0Q0RZK6_9ARCH</name>
<dbReference type="CDD" id="cd01044">
    <property type="entry name" value="Ferritin_CCC1_N"/>
    <property type="match status" value="1"/>
</dbReference>
<dbReference type="FunCoup" id="A0A0Q0RZK6">
    <property type="interactions" value="19"/>
</dbReference>
<dbReference type="InterPro" id="IPR039376">
    <property type="entry name" value="Ferritin_CCC1_N"/>
</dbReference>
<evidence type="ECO:0000256" key="3">
    <source>
        <dbReference type="ARBA" id="ARBA00022989"/>
    </source>
</evidence>
<evidence type="ECO:0000256" key="1">
    <source>
        <dbReference type="ARBA" id="ARBA00004127"/>
    </source>
</evidence>
<keyword evidence="4 5" id="KW-0472">Membrane</keyword>
<dbReference type="SUPFAM" id="SSF47240">
    <property type="entry name" value="Ferritin-like"/>
    <property type="match status" value="1"/>
</dbReference>
<dbReference type="InterPro" id="IPR003251">
    <property type="entry name" value="Rr_diiron-bd_dom"/>
</dbReference>
<accession>A0A0Q0RZK6</accession>
<dbReference type="InterPro" id="IPR012347">
    <property type="entry name" value="Ferritin-like"/>
</dbReference>
<feature type="transmembrane region" description="Helical" evidence="5">
    <location>
        <begin position="268"/>
        <end position="291"/>
    </location>
</feature>
<feature type="transmembrane region" description="Helical" evidence="5">
    <location>
        <begin position="153"/>
        <end position="175"/>
    </location>
</feature>
<gene>
    <name evidence="7" type="ORF">AOG55_04990</name>
</gene>
<dbReference type="InterPro" id="IPR008217">
    <property type="entry name" value="Ccc1_fam"/>
</dbReference>
<evidence type="ECO:0000313" key="7">
    <source>
        <dbReference type="EMBL" id="KQB36039.1"/>
    </source>
</evidence>
<evidence type="ECO:0000256" key="4">
    <source>
        <dbReference type="ARBA" id="ARBA00023136"/>
    </source>
</evidence>
<dbReference type="EMBL" id="LKBH01000065">
    <property type="protein sequence ID" value="KQB36039.1"/>
    <property type="molecule type" value="Genomic_DNA"/>
</dbReference>
<feature type="transmembrane region" description="Helical" evidence="5">
    <location>
        <begin position="242"/>
        <end position="262"/>
    </location>
</feature>
<dbReference type="GO" id="GO:0012505">
    <property type="term" value="C:endomembrane system"/>
    <property type="evidence" value="ECO:0007669"/>
    <property type="project" value="UniProtKB-SubCell"/>
</dbReference>
<dbReference type="Proteomes" id="UP000050301">
    <property type="component" value="Unassembled WGS sequence"/>
</dbReference>
<keyword evidence="3 5" id="KW-1133">Transmembrane helix</keyword>
<dbReference type="PANTHER" id="PTHR31851">
    <property type="entry name" value="FE(2+)/MN(2+) TRANSPORTER PCL1"/>
    <property type="match status" value="1"/>
</dbReference>
<proteinExistence type="predicted"/>
<feature type="transmembrane region" description="Helical" evidence="5">
    <location>
        <begin position="303"/>
        <end position="324"/>
    </location>
</feature>
<dbReference type="InterPro" id="IPR009078">
    <property type="entry name" value="Ferritin-like_SF"/>
</dbReference>